<evidence type="ECO:0008006" key="3">
    <source>
        <dbReference type="Google" id="ProtNLM"/>
    </source>
</evidence>
<gene>
    <name evidence="1" type="ORF">PFISCL1PPCAC_20889</name>
</gene>
<accession>A0AAV5WI76</accession>
<dbReference type="Proteomes" id="UP001432322">
    <property type="component" value="Unassembled WGS sequence"/>
</dbReference>
<evidence type="ECO:0000313" key="2">
    <source>
        <dbReference type="Proteomes" id="UP001432322"/>
    </source>
</evidence>
<organism evidence="1 2">
    <name type="scientific">Pristionchus fissidentatus</name>
    <dbReference type="NCBI Taxonomy" id="1538716"/>
    <lineage>
        <taxon>Eukaryota</taxon>
        <taxon>Metazoa</taxon>
        <taxon>Ecdysozoa</taxon>
        <taxon>Nematoda</taxon>
        <taxon>Chromadorea</taxon>
        <taxon>Rhabditida</taxon>
        <taxon>Rhabditina</taxon>
        <taxon>Diplogasteromorpha</taxon>
        <taxon>Diplogasteroidea</taxon>
        <taxon>Neodiplogasteridae</taxon>
        <taxon>Pristionchus</taxon>
    </lineage>
</organism>
<reference evidence="1" key="1">
    <citation type="submission" date="2023-10" db="EMBL/GenBank/DDBJ databases">
        <title>Genome assembly of Pristionchus species.</title>
        <authorList>
            <person name="Yoshida K."/>
            <person name="Sommer R.J."/>
        </authorList>
    </citation>
    <scope>NUCLEOTIDE SEQUENCE</scope>
    <source>
        <strain evidence="1">RS5133</strain>
    </source>
</reference>
<dbReference type="EMBL" id="BTSY01000005">
    <property type="protein sequence ID" value="GMT29592.1"/>
    <property type="molecule type" value="Genomic_DNA"/>
</dbReference>
<comment type="caution">
    <text evidence="1">The sequence shown here is derived from an EMBL/GenBank/DDBJ whole genome shotgun (WGS) entry which is preliminary data.</text>
</comment>
<name>A0AAV5WI76_9BILA</name>
<protein>
    <recommendedName>
        <fullName evidence="3">DOMON domain-containing protein</fullName>
    </recommendedName>
</protein>
<feature type="non-terminal residue" evidence="1">
    <location>
        <position position="120"/>
    </location>
</feature>
<keyword evidence="2" id="KW-1185">Reference proteome</keyword>
<feature type="non-terminal residue" evidence="1">
    <location>
        <position position="1"/>
    </location>
</feature>
<evidence type="ECO:0000313" key="1">
    <source>
        <dbReference type="EMBL" id="GMT29592.1"/>
    </source>
</evidence>
<proteinExistence type="predicted"/>
<dbReference type="AlphaFoldDB" id="A0AAV5WI76"/>
<sequence length="120" mass="13332">NFRGIYALTSQGEHLYHEFSGPDNKTVTTTVISTGMVDQCSYVSWGIMIVAAYGVNTIHISEHRNFEKTIKPRRSITTLSPIRQCFVNFNACVVCTDTRIAVVHAKDDVSNNSAVGFVFN</sequence>